<dbReference type="GO" id="GO:0005576">
    <property type="term" value="C:extracellular region"/>
    <property type="evidence" value="ECO:0007669"/>
    <property type="project" value="UniProtKB-SubCell"/>
</dbReference>
<keyword evidence="3" id="KW-0964">Secreted</keyword>
<evidence type="ECO:0000256" key="3">
    <source>
        <dbReference type="ARBA" id="ARBA00022525"/>
    </source>
</evidence>
<comment type="caution">
    <text evidence="6">The sequence shown here is derived from an EMBL/GenBank/DDBJ whole genome shotgun (WGS) entry which is preliminary data.</text>
</comment>
<organism evidence="6 8">
    <name type="scientific">Linnemannia hyalina</name>
    <dbReference type="NCBI Taxonomy" id="64524"/>
    <lineage>
        <taxon>Eukaryota</taxon>
        <taxon>Fungi</taxon>
        <taxon>Fungi incertae sedis</taxon>
        <taxon>Mucoromycota</taxon>
        <taxon>Mortierellomycotina</taxon>
        <taxon>Mortierellomycetes</taxon>
        <taxon>Mortierellales</taxon>
        <taxon>Mortierellaceae</taxon>
        <taxon>Linnemannia</taxon>
    </lineage>
</organism>
<dbReference type="InterPro" id="IPR045379">
    <property type="entry name" value="Crinkler_N"/>
</dbReference>
<keyword evidence="8" id="KW-1185">Reference proteome</keyword>
<evidence type="ECO:0000256" key="4">
    <source>
        <dbReference type="SAM" id="MobiDB-lite"/>
    </source>
</evidence>
<evidence type="ECO:0000313" key="7">
    <source>
        <dbReference type="EMBL" id="KAG9063067.1"/>
    </source>
</evidence>
<dbReference type="EMBL" id="JAHRHY010000017">
    <property type="protein sequence ID" value="KAG9063066.1"/>
    <property type="molecule type" value="Genomic_DNA"/>
</dbReference>
<proteinExistence type="predicted"/>
<evidence type="ECO:0000256" key="2">
    <source>
        <dbReference type="ARBA" id="ARBA00004613"/>
    </source>
</evidence>
<feature type="domain" description="Crinkler effector protein N-terminal" evidence="5">
    <location>
        <begin position="6"/>
        <end position="105"/>
    </location>
</feature>
<gene>
    <name evidence="6" type="ORF">KI688_004666</name>
    <name evidence="7" type="ORF">KI688_004667</name>
</gene>
<name>A0A9P7XL44_9FUNG</name>
<evidence type="ECO:0000313" key="6">
    <source>
        <dbReference type="EMBL" id="KAG9063066.1"/>
    </source>
</evidence>
<sequence length="785" mass="89073">MTDYLLTLFCRVDGEATPELPVDIWSSKTIGHLKDAIKLKKPNDFRDVDADELTLWRVVIPAGNLHSAVTADALDDDKTELDNPRKRLSEVFPKGPDDNTYILVQRPQPDLDLAANKKILVTERWIQYTACDGKVVDLPSSWIDILTSTEVAPEPRAAFDHLKGNLQAGDAIIVPSMGQTPKEFGLHGQGHKLFVTEQMLELWDEMHWDQERTYRRVLSGPMGVGKSYLSYFLAARAYAEGWLVLYMSDAGVLDTEREEESKLEVVKRFLALNKDILTGAEMEMLVNDYSGTRDISRNATSVIFRNLLKSRDRKTLLLVDEHGKLFRNEPYVPDRFKSLVPLLLYNWWGEDAKGSRVVFTGTAHAKYEMEILEASYRFTSVVFVGPLSRHVFSKLLDTYLPLVAPAIREEVIAITNCVPRELVHLSVAVKSLRGPITIDNLQKWTEDRTAEFLSIAEKYYYNRDPLRKERFYKALVKTFLGSTSIVDFEWDFLDLGLIYRCKVVGEIGTQRHILCRPAQRALLELFKNLPLPDAIKKRICDGSLDGNEFEEALYHQLICATKPIVLGTTDLNGKNPDTISLDFSLFETLRAGMTSLGSDHEMVLTRGYDSHPRFDFMLGPMFIQVSISDFASHNKKTAELGKAFDEKDNNRTNQIERYLNDLYGPGHSAKIDNGKFVVTKNGVDVPGFRVVYIRGSPGQPSHSKWVKKFQDVRHVSFEEVKENLFKNIVVHSPPPKAKQFKLKFYQEPAQTTQTNSVSAKKSKKSKSKSDKNLSGSQKKSLSDMK</sequence>
<dbReference type="GO" id="GO:0043657">
    <property type="term" value="C:host cell"/>
    <property type="evidence" value="ECO:0007669"/>
    <property type="project" value="UniProtKB-SubCell"/>
</dbReference>
<reference evidence="6" key="1">
    <citation type="submission" date="2021-06" db="EMBL/GenBank/DDBJ databases">
        <title>Genome Sequence of Mortierella hyaline Strain SCG-10, a Cold-Adapted, Nitrate-Reducing Fungus Isolated from Soil in Minnesota, USA.</title>
        <authorList>
            <person name="Aldossari N."/>
        </authorList>
    </citation>
    <scope>NUCLEOTIDE SEQUENCE</scope>
    <source>
        <strain evidence="6">SCG-10</strain>
    </source>
</reference>
<feature type="region of interest" description="Disordered" evidence="4">
    <location>
        <begin position="749"/>
        <end position="785"/>
    </location>
</feature>
<accession>A0A9P7XL44</accession>
<evidence type="ECO:0000313" key="8">
    <source>
        <dbReference type="Proteomes" id="UP000707451"/>
    </source>
</evidence>
<dbReference type="EMBL" id="JAHRHY010000017">
    <property type="protein sequence ID" value="KAG9063067.1"/>
    <property type="molecule type" value="Genomic_DNA"/>
</dbReference>
<evidence type="ECO:0000259" key="5">
    <source>
        <dbReference type="Pfam" id="PF20147"/>
    </source>
</evidence>
<protein>
    <recommendedName>
        <fullName evidence="5">Crinkler effector protein N-terminal domain-containing protein</fullName>
    </recommendedName>
</protein>
<evidence type="ECO:0000256" key="1">
    <source>
        <dbReference type="ARBA" id="ARBA00004340"/>
    </source>
</evidence>
<comment type="subcellular location">
    <subcellularLocation>
        <location evidence="1">Host cell</location>
    </subcellularLocation>
    <subcellularLocation>
        <location evidence="2">Secreted</location>
    </subcellularLocation>
</comment>
<dbReference type="Pfam" id="PF20147">
    <property type="entry name" value="Crinkler"/>
    <property type="match status" value="1"/>
</dbReference>
<dbReference type="OrthoDB" id="2303713at2759"/>
<dbReference type="InterPro" id="IPR027417">
    <property type="entry name" value="P-loop_NTPase"/>
</dbReference>
<dbReference type="SUPFAM" id="SSF52540">
    <property type="entry name" value="P-loop containing nucleoside triphosphate hydrolases"/>
    <property type="match status" value="1"/>
</dbReference>
<dbReference type="AlphaFoldDB" id="A0A9P7XL44"/>
<dbReference type="Proteomes" id="UP000707451">
    <property type="component" value="Unassembled WGS sequence"/>
</dbReference>